<accession>A0A1L7WHA7</accession>
<name>A0A1L7WHA7_9HELO</name>
<dbReference type="SUPFAM" id="SSF48452">
    <property type="entry name" value="TPR-like"/>
    <property type="match status" value="1"/>
</dbReference>
<protein>
    <submittedName>
        <fullName evidence="1">Uncharacterized protein</fullName>
    </submittedName>
</protein>
<gene>
    <name evidence="1" type="ORF">PAC_02012</name>
</gene>
<reference evidence="1 2" key="1">
    <citation type="submission" date="2016-03" db="EMBL/GenBank/DDBJ databases">
        <authorList>
            <person name="Ploux O."/>
        </authorList>
    </citation>
    <scope>NUCLEOTIDE SEQUENCE [LARGE SCALE GENOMIC DNA]</scope>
    <source>
        <strain evidence="1 2">UAMH 11012</strain>
    </source>
</reference>
<dbReference type="STRING" id="576137.A0A1L7WHA7"/>
<proteinExistence type="predicted"/>
<dbReference type="Proteomes" id="UP000184330">
    <property type="component" value="Unassembled WGS sequence"/>
</dbReference>
<dbReference type="InterPro" id="IPR011990">
    <property type="entry name" value="TPR-like_helical_dom_sf"/>
</dbReference>
<evidence type="ECO:0000313" key="2">
    <source>
        <dbReference type="Proteomes" id="UP000184330"/>
    </source>
</evidence>
<dbReference type="EMBL" id="FJOG01000002">
    <property type="protein sequence ID" value="CZR52135.1"/>
    <property type="molecule type" value="Genomic_DNA"/>
</dbReference>
<keyword evidence="2" id="KW-1185">Reference proteome</keyword>
<dbReference type="OrthoDB" id="2017974at2759"/>
<organism evidence="1 2">
    <name type="scientific">Phialocephala subalpina</name>
    <dbReference type="NCBI Taxonomy" id="576137"/>
    <lineage>
        <taxon>Eukaryota</taxon>
        <taxon>Fungi</taxon>
        <taxon>Dikarya</taxon>
        <taxon>Ascomycota</taxon>
        <taxon>Pezizomycotina</taxon>
        <taxon>Leotiomycetes</taxon>
        <taxon>Helotiales</taxon>
        <taxon>Mollisiaceae</taxon>
        <taxon>Phialocephala</taxon>
        <taxon>Phialocephala fortinii species complex</taxon>
    </lineage>
</organism>
<dbReference type="AlphaFoldDB" id="A0A1L7WHA7"/>
<sequence length="372" mass="43148">MSATRNKVHGISRKWLRWSVLTLFFREIERSRFCKRLYQTNLSFVRCCAKGRSIFTSRSWQRNTAEAIYGPTFFLPEIAHPILTPVINQLSSHPNFTSMYLGSDYLRGMPLTSNSPNTSPDSIEPTLFHSTKSFTTRHNFGILRTDHFRIRRTKSWIPSLRVEIYIGLDVTTEAKGNSYSMILQPETRPISQEQLAAEIEGIYAGLETIEARCIEVDQKLATLIQTRAGAEPRLHERQWQALVALHRTLLHEHHDFLLASQHPSADPALRKLALECNIPARMWRHGVHSLVEALQHHLPSSLDFMLAFLYLSYSIMALLYESVPIFAETWAEYLRNISWYRMALEDEGSQDWEVWTCNAHYWNSKIDPKELE</sequence>
<evidence type="ECO:0000313" key="1">
    <source>
        <dbReference type="EMBL" id="CZR52135.1"/>
    </source>
</evidence>